<dbReference type="Proteomes" id="UP000242877">
    <property type="component" value="Unassembled WGS sequence"/>
</dbReference>
<dbReference type="GO" id="GO:0004382">
    <property type="term" value="F:GDP phosphatase activity"/>
    <property type="evidence" value="ECO:0007669"/>
    <property type="project" value="EnsemblFungi"/>
</dbReference>
<dbReference type="AlphaFoldDB" id="A0A167XJ42"/>
<evidence type="ECO:0000256" key="1">
    <source>
        <dbReference type="ARBA" id="ARBA00009283"/>
    </source>
</evidence>
<dbReference type="GO" id="GO:0046036">
    <property type="term" value="P:CTP metabolic process"/>
    <property type="evidence" value="ECO:0007669"/>
    <property type="project" value="TreeGrafter"/>
</dbReference>
<dbReference type="PANTHER" id="PTHR11782">
    <property type="entry name" value="ADENOSINE/GUANOSINE DIPHOSPHATASE"/>
    <property type="match status" value="1"/>
</dbReference>
<evidence type="ECO:0000256" key="2">
    <source>
        <dbReference type="ARBA" id="ARBA00022801"/>
    </source>
</evidence>
<evidence type="ECO:0000313" key="9">
    <source>
        <dbReference type="Proteomes" id="UP000242877"/>
    </source>
</evidence>
<keyword evidence="7" id="KW-0472">Membrane</keyword>
<dbReference type="Gene3D" id="3.30.420.150">
    <property type="entry name" value="Exopolyphosphatase. Domain 2"/>
    <property type="match status" value="1"/>
</dbReference>
<sequence>MGHKPWKYAVILDAGSSGTRAHVYRWLDHKFAQKESDDAALHSLPAVHTKHKWTKKIRPGISSFAENPSRVGPDYLEELLDHILDVVPKKSVHETPIFILATAGMRLLPHDKQTTLLDNICSYVQKNSDLYLPECSRSVQIIDGPTEGLYGWLATNYLLGSFDDVQHLNNSSEHHTYGFLDMGGASAQIAFAPTPEEAEKHANDLTLLRLRTVDGASVEHKLFTTSWLGYGVHQARDRYLETLLQGLPEGSTTTEVKDPCLPSGFNEEHKDITVPSNSTGSEPLHIVGTGDYDECLRLTYPLLEKNVPCPDEPCLVHGVHVPSIDFNVNHFIGISEWWHTTHQVFGMSHEDDKYDFNEYQKSLQKFCSTPWDEIKQGVEEHRYGKKVDYEEASEICFKASWMVNLLHEGIGVPRVGLDDGNSTTSAAANHKGRPDPFKALDKIGSTEISWTLGKAVLVASSDVPTTKGALPVGFGSNVPGVPSDFQSPGPNALSRLDGNQTAPAEEEHWHDKLFDVDSPRRVPGFILFMFIILIAIFYMIGKDRRRRLFRVCLGPENRASSRPSRGFFGGKILPFLRPSSSGPEYERVLEEGLQDFELSEVHSDRGVGPSSSLSSSHTGRPRGASPRPSSSGSNESYHAHPQHPQLLSDTSAHRKQ</sequence>
<evidence type="ECO:0000256" key="3">
    <source>
        <dbReference type="PIRSR" id="PIRSR600407-1"/>
    </source>
</evidence>
<feature type="compositionally biased region" description="Low complexity" evidence="6">
    <location>
        <begin position="610"/>
        <end position="633"/>
    </location>
</feature>
<dbReference type="GO" id="GO:0016020">
    <property type="term" value="C:membrane"/>
    <property type="evidence" value="ECO:0007669"/>
    <property type="project" value="TreeGrafter"/>
</dbReference>
<dbReference type="Gene3D" id="3.30.420.40">
    <property type="match status" value="1"/>
</dbReference>
<dbReference type="PANTHER" id="PTHR11782:SF121">
    <property type="entry name" value="NUCLEOSIDE-DIPHOSPHATASE MIG-23"/>
    <property type="match status" value="1"/>
</dbReference>
<comment type="similarity">
    <text evidence="1 5">Belongs to the GDA1/CD39 NTPase family.</text>
</comment>
<evidence type="ECO:0000256" key="6">
    <source>
        <dbReference type="SAM" id="MobiDB-lite"/>
    </source>
</evidence>
<keyword evidence="9" id="KW-1185">Reference proteome</keyword>
<dbReference type="GO" id="GO:0016887">
    <property type="term" value="F:ATP hydrolysis activity"/>
    <property type="evidence" value="ECO:0007669"/>
    <property type="project" value="EnsemblFungi"/>
</dbReference>
<keyword evidence="4" id="KW-0067">ATP-binding</keyword>
<proteinExistence type="inferred from homology"/>
<keyword evidence="7" id="KW-1133">Transmembrane helix</keyword>
<evidence type="ECO:0000313" key="8">
    <source>
        <dbReference type="EMBL" id="KZZ90146.1"/>
    </source>
</evidence>
<dbReference type="PROSITE" id="PS01238">
    <property type="entry name" value="GDA1_CD39_NTPASE"/>
    <property type="match status" value="1"/>
</dbReference>
<dbReference type="EMBL" id="AZGZ01000018">
    <property type="protein sequence ID" value="KZZ90146.1"/>
    <property type="molecule type" value="Genomic_DNA"/>
</dbReference>
<dbReference type="GO" id="GO:0036384">
    <property type="term" value="F:CDP phosphatase activity"/>
    <property type="evidence" value="ECO:0007669"/>
    <property type="project" value="EnsemblFungi"/>
</dbReference>
<dbReference type="GO" id="GO:0005794">
    <property type="term" value="C:Golgi apparatus"/>
    <property type="evidence" value="ECO:0007669"/>
    <property type="project" value="EnsemblFungi"/>
</dbReference>
<evidence type="ECO:0000256" key="4">
    <source>
        <dbReference type="PIRSR" id="PIRSR600407-2"/>
    </source>
</evidence>
<dbReference type="GO" id="GO:0003924">
    <property type="term" value="F:GTPase activity"/>
    <property type="evidence" value="ECO:0007669"/>
    <property type="project" value="EnsemblFungi"/>
</dbReference>
<name>A0A167XJ42_9EURO</name>
<dbReference type="CDD" id="cd24039">
    <property type="entry name" value="ASKHA_NBD_YND1-like"/>
    <property type="match status" value="1"/>
</dbReference>
<dbReference type="GO" id="GO:0045134">
    <property type="term" value="F:UDP phosphatase activity"/>
    <property type="evidence" value="ECO:0007669"/>
    <property type="project" value="EnsemblFungi"/>
</dbReference>
<dbReference type="GO" id="GO:0043262">
    <property type="term" value="F:ADP phosphatase activity"/>
    <property type="evidence" value="ECO:0007669"/>
    <property type="project" value="EnsemblFungi"/>
</dbReference>
<keyword evidence="4" id="KW-0547">Nucleotide-binding</keyword>
<dbReference type="Pfam" id="PF01150">
    <property type="entry name" value="GDA1_CD39"/>
    <property type="match status" value="1"/>
</dbReference>
<dbReference type="OrthoDB" id="6372431at2759"/>
<dbReference type="InterPro" id="IPR000407">
    <property type="entry name" value="GDA1_CD39_NTPase"/>
</dbReference>
<feature type="binding site" evidence="4">
    <location>
        <begin position="184"/>
        <end position="188"/>
    </location>
    <ligand>
        <name>ATP</name>
        <dbReference type="ChEBI" id="CHEBI:30616"/>
    </ligand>
</feature>
<feature type="active site" description="Proton acceptor" evidence="3">
    <location>
        <position position="147"/>
    </location>
</feature>
<keyword evidence="2 5" id="KW-0378">Hydrolase</keyword>
<feature type="transmembrane region" description="Helical" evidence="7">
    <location>
        <begin position="522"/>
        <end position="540"/>
    </location>
</feature>
<dbReference type="VEuPathDB" id="FungiDB:AAP_04096"/>
<comment type="caution">
    <text evidence="8">The sequence shown here is derived from an EMBL/GenBank/DDBJ whole genome shotgun (WGS) entry which is preliminary data.</text>
</comment>
<keyword evidence="7" id="KW-0812">Transmembrane</keyword>
<protein>
    <submittedName>
        <fullName evidence="8">Nucleoside phosphatase GDA1/CD39</fullName>
    </submittedName>
</protein>
<dbReference type="GO" id="GO:0005524">
    <property type="term" value="F:ATP binding"/>
    <property type="evidence" value="ECO:0007669"/>
    <property type="project" value="UniProtKB-KW"/>
</dbReference>
<gene>
    <name evidence="8" type="ORF">AAP_04096</name>
</gene>
<evidence type="ECO:0000256" key="5">
    <source>
        <dbReference type="RuleBase" id="RU003833"/>
    </source>
</evidence>
<dbReference type="GO" id="GO:0006256">
    <property type="term" value="P:UDP catabolic process"/>
    <property type="evidence" value="ECO:0007669"/>
    <property type="project" value="TreeGrafter"/>
</dbReference>
<accession>A0A167XJ42</accession>
<reference evidence="8 9" key="1">
    <citation type="journal article" date="2016" name="Genome Biol. Evol.">
        <title>Divergent and convergent evolution of fungal pathogenicity.</title>
        <authorList>
            <person name="Shang Y."/>
            <person name="Xiao G."/>
            <person name="Zheng P."/>
            <person name="Cen K."/>
            <person name="Zhan S."/>
            <person name="Wang C."/>
        </authorList>
    </citation>
    <scope>NUCLEOTIDE SEQUENCE [LARGE SCALE GENOMIC DNA]</scope>
    <source>
        <strain evidence="8 9">ARSEF 7405</strain>
    </source>
</reference>
<feature type="region of interest" description="Disordered" evidence="6">
    <location>
        <begin position="599"/>
        <end position="656"/>
    </location>
</feature>
<organism evidence="8 9">
    <name type="scientific">Ascosphaera apis ARSEF 7405</name>
    <dbReference type="NCBI Taxonomy" id="392613"/>
    <lineage>
        <taxon>Eukaryota</taxon>
        <taxon>Fungi</taxon>
        <taxon>Dikarya</taxon>
        <taxon>Ascomycota</taxon>
        <taxon>Pezizomycotina</taxon>
        <taxon>Eurotiomycetes</taxon>
        <taxon>Eurotiomycetidae</taxon>
        <taxon>Onygenales</taxon>
        <taxon>Ascosphaeraceae</taxon>
        <taxon>Ascosphaera</taxon>
    </lineage>
</organism>
<evidence type="ECO:0000256" key="7">
    <source>
        <dbReference type="SAM" id="Phobius"/>
    </source>
</evidence>